<name>A0AAV8SGL8_9ROSI</name>
<reference evidence="1 2" key="1">
    <citation type="submission" date="2021-09" db="EMBL/GenBank/DDBJ databases">
        <title>Genomic insights and catalytic innovation underlie evolution of tropane alkaloids biosynthesis.</title>
        <authorList>
            <person name="Wang Y.-J."/>
            <person name="Tian T."/>
            <person name="Huang J.-P."/>
            <person name="Huang S.-X."/>
        </authorList>
    </citation>
    <scope>NUCLEOTIDE SEQUENCE [LARGE SCALE GENOMIC DNA]</scope>
    <source>
        <strain evidence="1">KIB-2018</strain>
        <tissue evidence="1">Leaf</tissue>
    </source>
</reference>
<gene>
    <name evidence="1" type="ORF">K2173_016324</name>
</gene>
<proteinExistence type="predicted"/>
<dbReference type="Proteomes" id="UP001159364">
    <property type="component" value="Linkage Group LG11"/>
</dbReference>
<dbReference type="PROSITE" id="PS51257">
    <property type="entry name" value="PROKAR_LIPOPROTEIN"/>
    <property type="match status" value="1"/>
</dbReference>
<organism evidence="1 2">
    <name type="scientific">Erythroxylum novogranatense</name>
    <dbReference type="NCBI Taxonomy" id="1862640"/>
    <lineage>
        <taxon>Eukaryota</taxon>
        <taxon>Viridiplantae</taxon>
        <taxon>Streptophyta</taxon>
        <taxon>Embryophyta</taxon>
        <taxon>Tracheophyta</taxon>
        <taxon>Spermatophyta</taxon>
        <taxon>Magnoliopsida</taxon>
        <taxon>eudicotyledons</taxon>
        <taxon>Gunneridae</taxon>
        <taxon>Pentapetalae</taxon>
        <taxon>rosids</taxon>
        <taxon>fabids</taxon>
        <taxon>Malpighiales</taxon>
        <taxon>Erythroxylaceae</taxon>
        <taxon>Erythroxylum</taxon>
    </lineage>
</organism>
<dbReference type="AlphaFoldDB" id="A0AAV8SGL8"/>
<evidence type="ECO:0000313" key="1">
    <source>
        <dbReference type="EMBL" id="KAJ8751143.1"/>
    </source>
</evidence>
<accession>A0AAV8SGL8</accession>
<sequence length="178" mass="19689">MGLRSGRNMFSAAAMVFSNPVLGLGCVKYKMLWRPWFLCGTSSISAGTQNFLRWWSPFYDCFQFWGCGRYGKLAARIFLKAVALLGQRYLQESIFYYGILQGDGIGIDEAEQRSPDLAVAGVRFMSSWWKSVQPAAKDPILSVTEAFLANHSLNKVNVGVVSCNPNSFSLAVLFCGAV</sequence>
<comment type="caution">
    <text evidence="1">The sequence shown here is derived from an EMBL/GenBank/DDBJ whole genome shotgun (WGS) entry which is preliminary data.</text>
</comment>
<evidence type="ECO:0000313" key="2">
    <source>
        <dbReference type="Proteomes" id="UP001159364"/>
    </source>
</evidence>
<dbReference type="EMBL" id="JAIWQS010000011">
    <property type="protein sequence ID" value="KAJ8751143.1"/>
    <property type="molecule type" value="Genomic_DNA"/>
</dbReference>
<protein>
    <submittedName>
        <fullName evidence="1">Uncharacterized protein</fullName>
    </submittedName>
</protein>
<keyword evidence="2" id="KW-1185">Reference proteome</keyword>